<protein>
    <submittedName>
        <fullName evidence="1">Uncharacterized protein</fullName>
    </submittedName>
</protein>
<evidence type="ECO:0000313" key="2">
    <source>
        <dbReference type="Proteomes" id="UP001165663"/>
    </source>
</evidence>
<dbReference type="AlphaFoldDB" id="A0AA37PXN4"/>
<dbReference type="EMBL" id="BRXE01000130">
    <property type="protein sequence ID" value="GLB86306.1"/>
    <property type="molecule type" value="Genomic_DNA"/>
</dbReference>
<sequence length="81" mass="8612">MTTEGNAHAAAKICSQLAEDLHRRAQDDMHLRRFARTGRPDLDAAIHRVLDGSRALSEGGIEIAARAAAAFTAAVFEDGAP</sequence>
<organism evidence="1 2">
    <name type="scientific">Mycobacterium kiyosense</name>
    <dbReference type="NCBI Taxonomy" id="2871094"/>
    <lineage>
        <taxon>Bacteria</taxon>
        <taxon>Bacillati</taxon>
        <taxon>Actinomycetota</taxon>
        <taxon>Actinomycetes</taxon>
        <taxon>Mycobacteriales</taxon>
        <taxon>Mycobacteriaceae</taxon>
        <taxon>Mycobacterium</taxon>
    </lineage>
</organism>
<proteinExistence type="predicted"/>
<accession>A0AA37PXN4</accession>
<reference evidence="1" key="1">
    <citation type="submission" date="2022-07" db="EMBL/GenBank/DDBJ databases">
        <title>Mycobacterium kiyosense sp. nov., scotochromogenic slow-glowing species isolated from respiratory specimens.</title>
        <authorList>
            <person name="Fukano H."/>
            <person name="Kazumi Y."/>
            <person name="Sakagami N."/>
            <person name="Ato M."/>
            <person name="Mitarai S."/>
            <person name="Hoshino Y."/>
        </authorList>
    </citation>
    <scope>NUCLEOTIDE SEQUENCE</scope>
    <source>
        <strain evidence="1">SRL2020-028</strain>
    </source>
</reference>
<dbReference type="Proteomes" id="UP001165663">
    <property type="component" value="Unassembled WGS sequence"/>
</dbReference>
<name>A0AA37PXN4_9MYCO</name>
<comment type="caution">
    <text evidence="1">The sequence shown here is derived from an EMBL/GenBank/DDBJ whole genome shotgun (WGS) entry which is preliminary data.</text>
</comment>
<evidence type="ECO:0000313" key="1">
    <source>
        <dbReference type="EMBL" id="GLB86306.1"/>
    </source>
</evidence>
<dbReference type="RefSeq" id="WP_084253599.1">
    <property type="nucleotide sequence ID" value="NZ_BRXE01000130.1"/>
</dbReference>
<gene>
    <name evidence="1" type="ORF">SRL2020028_55620</name>
</gene>